<dbReference type="AlphaFoldDB" id="A0AA94HRJ0"/>
<feature type="transmembrane region" description="Helical" evidence="1">
    <location>
        <begin position="149"/>
        <end position="167"/>
    </location>
</feature>
<sequence>MESLNHQLFLALNAGDAASPFGIWAARILAEWPIGIAVALALIALLTQKPRGVLAGRLILTMALAMGTAYCIRKFHYNPRPFVMGLGRMLIDHAPTSSFPSFHATFVFSLALPLLFLQGTRLFSLAIILLGLMTAWARIFAGVHYPLDMAGAFVTAFVAAVVAGMIVRPRRSYRSEKRFR</sequence>
<evidence type="ECO:0000259" key="2">
    <source>
        <dbReference type="SMART" id="SM00014"/>
    </source>
</evidence>
<keyword evidence="1" id="KW-0812">Transmembrane</keyword>
<dbReference type="Pfam" id="PF01569">
    <property type="entry name" value="PAP2"/>
    <property type="match status" value="1"/>
</dbReference>
<dbReference type="SMART" id="SM00014">
    <property type="entry name" value="acidPPc"/>
    <property type="match status" value="1"/>
</dbReference>
<dbReference type="EMBL" id="FPIW01000009">
    <property type="protein sequence ID" value="SFW32387.1"/>
    <property type="molecule type" value="Genomic_DNA"/>
</dbReference>
<comment type="caution">
    <text evidence="3">The sequence shown here is derived from an EMBL/GenBank/DDBJ whole genome shotgun (WGS) entry which is preliminary data.</text>
</comment>
<gene>
    <name evidence="3" type="ORF">SAMN02910291_00834</name>
</gene>
<evidence type="ECO:0000313" key="4">
    <source>
        <dbReference type="Proteomes" id="UP000182680"/>
    </source>
</evidence>
<dbReference type="PANTHER" id="PTHR14969:SF13">
    <property type="entry name" value="AT30094P"/>
    <property type="match status" value="1"/>
</dbReference>
<reference evidence="4" key="1">
    <citation type="submission" date="2016-11" db="EMBL/GenBank/DDBJ databases">
        <authorList>
            <person name="Jaros S."/>
            <person name="Januszkiewicz K."/>
            <person name="Wedrychowicz H."/>
        </authorList>
    </citation>
    <scope>NUCLEOTIDE SEQUENCE [LARGE SCALE GENOMIC DNA]</scope>
    <source>
        <strain evidence="4">DSM 7057</strain>
    </source>
</reference>
<feature type="transmembrane region" description="Helical" evidence="1">
    <location>
        <begin position="24"/>
        <end position="46"/>
    </location>
</feature>
<keyword evidence="1" id="KW-1133">Transmembrane helix</keyword>
<feature type="transmembrane region" description="Helical" evidence="1">
    <location>
        <begin position="122"/>
        <end position="143"/>
    </location>
</feature>
<feature type="transmembrane region" description="Helical" evidence="1">
    <location>
        <begin position="97"/>
        <end position="117"/>
    </location>
</feature>
<evidence type="ECO:0000256" key="1">
    <source>
        <dbReference type="SAM" id="Phobius"/>
    </source>
</evidence>
<dbReference type="RefSeq" id="WP_072311477.1">
    <property type="nucleotide sequence ID" value="NZ_FPIW01000009.1"/>
</dbReference>
<dbReference type="Gene3D" id="1.20.144.10">
    <property type="entry name" value="Phosphatidic acid phosphatase type 2/haloperoxidase"/>
    <property type="match status" value="1"/>
</dbReference>
<protein>
    <submittedName>
        <fullName evidence="3">Undecaprenyl-diphosphatase</fullName>
    </submittedName>
</protein>
<keyword evidence="1" id="KW-0472">Membrane</keyword>
<feature type="domain" description="Phosphatidic acid phosphatase type 2/haloperoxidase" evidence="2">
    <location>
        <begin position="58"/>
        <end position="164"/>
    </location>
</feature>
<feature type="transmembrane region" description="Helical" evidence="1">
    <location>
        <begin position="58"/>
        <end position="77"/>
    </location>
</feature>
<accession>A0AA94HRJ0</accession>
<proteinExistence type="predicted"/>
<evidence type="ECO:0000313" key="3">
    <source>
        <dbReference type="EMBL" id="SFW32387.1"/>
    </source>
</evidence>
<dbReference type="SUPFAM" id="SSF48317">
    <property type="entry name" value="Acid phosphatase/Vanadium-dependent haloperoxidase"/>
    <property type="match status" value="1"/>
</dbReference>
<organism evidence="3 4">
    <name type="scientific">Desulfovibrio desulfuricans</name>
    <dbReference type="NCBI Taxonomy" id="876"/>
    <lineage>
        <taxon>Bacteria</taxon>
        <taxon>Pseudomonadati</taxon>
        <taxon>Thermodesulfobacteriota</taxon>
        <taxon>Desulfovibrionia</taxon>
        <taxon>Desulfovibrionales</taxon>
        <taxon>Desulfovibrionaceae</taxon>
        <taxon>Desulfovibrio</taxon>
    </lineage>
</organism>
<dbReference type="PANTHER" id="PTHR14969">
    <property type="entry name" value="SPHINGOSINE-1-PHOSPHATE PHOSPHOHYDROLASE"/>
    <property type="match status" value="1"/>
</dbReference>
<dbReference type="Proteomes" id="UP000182680">
    <property type="component" value="Unassembled WGS sequence"/>
</dbReference>
<name>A0AA94HRJ0_DESDE</name>
<dbReference type="InterPro" id="IPR036938">
    <property type="entry name" value="PAP2/HPO_sf"/>
</dbReference>
<dbReference type="InterPro" id="IPR000326">
    <property type="entry name" value="PAP2/HPO"/>
</dbReference>